<keyword evidence="5" id="KW-1185">Reference proteome</keyword>
<feature type="transmembrane region" description="Helical" evidence="2">
    <location>
        <begin position="147"/>
        <end position="179"/>
    </location>
</feature>
<feature type="domain" description="DUF4190" evidence="3">
    <location>
        <begin position="99"/>
        <end position="161"/>
    </location>
</feature>
<dbReference type="InterPro" id="IPR025241">
    <property type="entry name" value="DUF4190"/>
</dbReference>
<proteinExistence type="predicted"/>
<evidence type="ECO:0000313" key="5">
    <source>
        <dbReference type="Proteomes" id="UP000289954"/>
    </source>
</evidence>
<evidence type="ECO:0000256" key="1">
    <source>
        <dbReference type="SAM" id="MobiDB-lite"/>
    </source>
</evidence>
<dbReference type="EMBL" id="BIMR01000203">
    <property type="protein sequence ID" value="GCE77378.1"/>
    <property type="molecule type" value="Genomic_DNA"/>
</dbReference>
<organism evidence="4 5">
    <name type="scientific">Cellulomonas biazotea</name>
    <dbReference type="NCBI Taxonomy" id="1709"/>
    <lineage>
        <taxon>Bacteria</taxon>
        <taxon>Bacillati</taxon>
        <taxon>Actinomycetota</taxon>
        <taxon>Actinomycetes</taxon>
        <taxon>Micrococcales</taxon>
        <taxon>Cellulomonadaceae</taxon>
        <taxon>Cellulomonas</taxon>
    </lineage>
</organism>
<protein>
    <recommendedName>
        <fullName evidence="3">DUF4190 domain-containing protein</fullName>
    </recommendedName>
</protein>
<dbReference type="Pfam" id="PF13828">
    <property type="entry name" value="DUF4190"/>
    <property type="match status" value="1"/>
</dbReference>
<evidence type="ECO:0000259" key="3">
    <source>
        <dbReference type="Pfam" id="PF13828"/>
    </source>
</evidence>
<dbReference type="AlphaFoldDB" id="A0A402DTF3"/>
<name>A0A402DTF3_9CELL</name>
<evidence type="ECO:0000256" key="2">
    <source>
        <dbReference type="SAM" id="Phobius"/>
    </source>
</evidence>
<dbReference type="OrthoDB" id="4829526at2"/>
<feature type="transmembrane region" description="Helical" evidence="2">
    <location>
        <begin position="99"/>
        <end position="126"/>
    </location>
</feature>
<keyword evidence="2" id="KW-0812">Transmembrane</keyword>
<keyword evidence="2" id="KW-1133">Transmembrane helix</keyword>
<feature type="region of interest" description="Disordered" evidence="1">
    <location>
        <begin position="1"/>
        <end position="50"/>
    </location>
</feature>
<dbReference type="Proteomes" id="UP000289954">
    <property type="component" value="Unassembled WGS sequence"/>
</dbReference>
<gene>
    <name evidence="4" type="ORF">CBZ_24340</name>
</gene>
<accession>A0A402DTF3</accession>
<keyword evidence="2" id="KW-0472">Membrane</keyword>
<evidence type="ECO:0000313" key="4">
    <source>
        <dbReference type="EMBL" id="GCE77378.1"/>
    </source>
</evidence>
<feature type="compositionally biased region" description="Basic and acidic residues" evidence="1">
    <location>
        <begin position="12"/>
        <end position="28"/>
    </location>
</feature>
<dbReference type="RefSeq" id="WP_130781985.1">
    <property type="nucleotide sequence ID" value="NZ_BIMR01000203.1"/>
</dbReference>
<comment type="caution">
    <text evidence="4">The sequence shown here is derived from an EMBL/GenBank/DDBJ whole genome shotgun (WGS) entry which is preliminary data.</text>
</comment>
<sequence>MSSTDPQATGPDDGRDQPPADPWRKADEPTSPVPPYLGAPEGVVPSAPSDPTVAPYGAAPAYGSAQPYGAVAPYPAGPQAYPGYPGYPGYRPPLPKNNLAVWSLVLGICSFVLSCFFVTGIPAVIIGNNAKRAVERGEADNPGMATAGVVLGWIAIGLSALGLLFWAAWFVFVVVLGVVGATVDGTTT</sequence>
<reference evidence="4 5" key="1">
    <citation type="submission" date="2019-01" db="EMBL/GenBank/DDBJ databases">
        <title>Draft genome sequence of Cellulomonas takizawaensis strain TKZ-21.</title>
        <authorList>
            <person name="Yamamura H."/>
            <person name="Hayashi T."/>
            <person name="Hamada M."/>
            <person name="Serisawa Y."/>
            <person name="Matsuyama K."/>
            <person name="Nakagawa Y."/>
            <person name="Otoguro M."/>
            <person name="Yanagida F."/>
            <person name="Hayakawa M."/>
        </authorList>
    </citation>
    <scope>NUCLEOTIDE SEQUENCE [LARGE SCALE GENOMIC DNA]</scope>
    <source>
        <strain evidence="4 5">NBRC12680</strain>
    </source>
</reference>